<evidence type="ECO:0000313" key="5">
    <source>
        <dbReference type="Proteomes" id="UP001310248"/>
    </source>
</evidence>
<dbReference type="PANTHER" id="PTHR38108:SF1">
    <property type="entry name" value="UPF0319 PROTEIN YCCT"/>
    <property type="match status" value="1"/>
</dbReference>
<dbReference type="EMBL" id="JAYDYW010000016">
    <property type="protein sequence ID" value="MEE1675936.1"/>
    <property type="molecule type" value="Genomic_DNA"/>
</dbReference>
<comment type="similarity">
    <text evidence="1 3">Belongs to the UPF0319 family.</text>
</comment>
<dbReference type="Pfam" id="PF09829">
    <property type="entry name" value="DUF2057"/>
    <property type="match status" value="1"/>
</dbReference>
<evidence type="ECO:0000256" key="1">
    <source>
        <dbReference type="ARBA" id="ARBA00008490"/>
    </source>
</evidence>
<evidence type="ECO:0000256" key="2">
    <source>
        <dbReference type="ARBA" id="ARBA00022729"/>
    </source>
</evidence>
<sequence length="253" mass="26863" precursor="true">MRFFGKTVSLTFACIASFNAFAASFSTPSHFEIMYVDKQSTGTFSLSKSDTELTAGPHQVVVRYSDNVGSNSNSEIIKSTPIVINLNVKDGQDIVLKAQQPRSISKAKKFADKPSFSLKDENGGSVDSSYYLLPLKPGMQFSRDYLEEIAAIEAKQGTAAPAAAAATTAAVVAETDTTTTSTTSSNSNATAAVATTAVATTAVVASNDAPAAASNDVAVPASDSTELQMLQFWYQRADAATRKQFQIWVIQQQ</sequence>
<evidence type="ECO:0000313" key="4">
    <source>
        <dbReference type="EMBL" id="MEE1675936.1"/>
    </source>
</evidence>
<name>A0ABU7G939_9ALTE</name>
<dbReference type="InterPro" id="IPR018635">
    <property type="entry name" value="UPF0319"/>
</dbReference>
<protein>
    <recommendedName>
        <fullName evidence="3">UPF0319 protein SNR37_001263</fullName>
    </recommendedName>
</protein>
<keyword evidence="5" id="KW-1185">Reference proteome</keyword>
<proteinExistence type="inferred from homology"/>
<reference evidence="5" key="1">
    <citation type="submission" date="2023-07" db="EMBL/GenBank/DDBJ databases">
        <title>Draft genome sequence of Agarivorans aestuarii strain ZMCS4, a CAZymes producing bacteria isolated from the marine brown algae Clodostephus spongiosus.</title>
        <authorList>
            <person name="Lorente B."/>
            <person name="Cabral C."/>
            <person name="Frias J."/>
            <person name="Faria J."/>
            <person name="Toubarro D."/>
        </authorList>
    </citation>
    <scope>NUCLEOTIDE SEQUENCE [LARGE SCALE GENOMIC DNA]</scope>
    <source>
        <strain evidence="5">ZMCS4</strain>
    </source>
</reference>
<feature type="signal peptide" evidence="3">
    <location>
        <begin position="1"/>
        <end position="22"/>
    </location>
</feature>
<feature type="chain" id="PRO_5044921780" description="UPF0319 protein SNR37_001263" evidence="3">
    <location>
        <begin position="23"/>
        <end position="253"/>
    </location>
</feature>
<organism evidence="4 5">
    <name type="scientific">Agarivorans aestuarii</name>
    <dbReference type="NCBI Taxonomy" id="1563703"/>
    <lineage>
        <taxon>Bacteria</taxon>
        <taxon>Pseudomonadati</taxon>
        <taxon>Pseudomonadota</taxon>
        <taxon>Gammaproteobacteria</taxon>
        <taxon>Alteromonadales</taxon>
        <taxon>Alteromonadaceae</taxon>
        <taxon>Agarivorans</taxon>
    </lineage>
</organism>
<evidence type="ECO:0000256" key="3">
    <source>
        <dbReference type="HAMAP-Rule" id="MF_00789"/>
    </source>
</evidence>
<accession>A0ABU7G939</accession>
<dbReference type="HAMAP" id="MF_00789">
    <property type="entry name" value="UPF0319"/>
    <property type="match status" value="1"/>
</dbReference>
<comment type="caution">
    <text evidence="4">The sequence shown here is derived from an EMBL/GenBank/DDBJ whole genome shotgun (WGS) entry which is preliminary data.</text>
</comment>
<gene>
    <name evidence="4" type="ORF">SNR37_001263</name>
</gene>
<dbReference type="PANTHER" id="PTHR38108">
    <property type="entry name" value="UPF0319 PROTEIN YCCT"/>
    <property type="match status" value="1"/>
</dbReference>
<dbReference type="Proteomes" id="UP001310248">
    <property type="component" value="Unassembled WGS sequence"/>
</dbReference>
<keyword evidence="2 3" id="KW-0732">Signal</keyword>
<dbReference type="RefSeq" id="WP_329776698.1">
    <property type="nucleotide sequence ID" value="NZ_JAYDYW010000016.1"/>
</dbReference>